<proteinExistence type="predicted"/>
<organism evidence="2 3">
    <name type="scientific">Novipirellula rosea</name>
    <dbReference type="NCBI Taxonomy" id="1031540"/>
    <lineage>
        <taxon>Bacteria</taxon>
        <taxon>Pseudomonadati</taxon>
        <taxon>Planctomycetota</taxon>
        <taxon>Planctomycetia</taxon>
        <taxon>Pirellulales</taxon>
        <taxon>Pirellulaceae</taxon>
        <taxon>Novipirellula</taxon>
    </lineage>
</organism>
<name>A0ABP8MZP7_9BACT</name>
<gene>
    <name evidence="2" type="ORF">GCM10023156_37520</name>
</gene>
<feature type="region of interest" description="Disordered" evidence="1">
    <location>
        <begin position="122"/>
        <end position="156"/>
    </location>
</feature>
<sequence>MILTQDDRFETTKMITVIASSIGLPDAERSNLNRESDMNISASASSFSGQASATSRPAQGPPPKKQEALAAALTAVGVDDSTASSVLSQVEEAVEEVKSSSASGSTSETAIRSAIDSVLEANGIDSEKVGEAIRGNRPPGPRPGGGRKAAEEDSSTVESALLAADVDETDLDELLNQLIETLTDQQQSQSGNVSSDSVRAAWTQVLEDNGVNVEKFEQALGEQLGSGGNFFNRVA</sequence>
<dbReference type="Proteomes" id="UP001500840">
    <property type="component" value="Unassembled WGS sequence"/>
</dbReference>
<feature type="compositionally biased region" description="Low complexity" evidence="1">
    <location>
        <begin position="41"/>
        <end position="55"/>
    </location>
</feature>
<evidence type="ECO:0000313" key="3">
    <source>
        <dbReference type="Proteomes" id="UP001500840"/>
    </source>
</evidence>
<keyword evidence="3" id="KW-1185">Reference proteome</keyword>
<accession>A0ABP8MZP7</accession>
<feature type="compositionally biased region" description="Basic and acidic residues" evidence="1">
    <location>
        <begin position="26"/>
        <end position="37"/>
    </location>
</feature>
<comment type="caution">
    <text evidence="2">The sequence shown here is derived from an EMBL/GenBank/DDBJ whole genome shotgun (WGS) entry which is preliminary data.</text>
</comment>
<protein>
    <submittedName>
        <fullName evidence="2">Uncharacterized protein</fullName>
    </submittedName>
</protein>
<evidence type="ECO:0000313" key="2">
    <source>
        <dbReference type="EMBL" id="GAA4458815.1"/>
    </source>
</evidence>
<evidence type="ECO:0000256" key="1">
    <source>
        <dbReference type="SAM" id="MobiDB-lite"/>
    </source>
</evidence>
<dbReference type="EMBL" id="BAABGA010000046">
    <property type="protein sequence ID" value="GAA4458815.1"/>
    <property type="molecule type" value="Genomic_DNA"/>
</dbReference>
<reference evidence="3" key="1">
    <citation type="journal article" date="2019" name="Int. J. Syst. Evol. Microbiol.">
        <title>The Global Catalogue of Microorganisms (GCM) 10K type strain sequencing project: providing services to taxonomists for standard genome sequencing and annotation.</title>
        <authorList>
            <consortium name="The Broad Institute Genomics Platform"/>
            <consortium name="The Broad Institute Genome Sequencing Center for Infectious Disease"/>
            <person name="Wu L."/>
            <person name="Ma J."/>
        </authorList>
    </citation>
    <scope>NUCLEOTIDE SEQUENCE [LARGE SCALE GENOMIC DNA]</scope>
    <source>
        <strain evidence="3">JCM 17759</strain>
    </source>
</reference>
<feature type="region of interest" description="Disordered" evidence="1">
    <location>
        <begin position="25"/>
        <end position="67"/>
    </location>
</feature>